<dbReference type="EMBL" id="KB446536">
    <property type="protein sequence ID" value="EME48076.1"/>
    <property type="molecule type" value="Genomic_DNA"/>
</dbReference>
<dbReference type="SUPFAM" id="SSF56524">
    <property type="entry name" value="Oxidoreductase molybdopterin-binding domain"/>
    <property type="match status" value="1"/>
</dbReference>
<keyword evidence="11" id="KW-0479">Metal-binding</keyword>
<dbReference type="InterPro" id="IPR039261">
    <property type="entry name" value="FNR_nucleotide-bd"/>
</dbReference>
<dbReference type="Pfam" id="PF00970">
    <property type="entry name" value="FAD_binding_6"/>
    <property type="match status" value="2"/>
</dbReference>
<evidence type="ECO:0000256" key="2">
    <source>
        <dbReference type="ARBA" id="ARBA00001971"/>
    </source>
</evidence>
<comment type="cofactor">
    <cofactor evidence="1">
        <name>Mo-molybdopterin</name>
        <dbReference type="ChEBI" id="CHEBI:71302"/>
    </cofactor>
</comment>
<dbReference type="AlphaFoldDB" id="N1PX19"/>
<dbReference type="Pfam" id="PF00175">
    <property type="entry name" value="NAD_binding_1"/>
    <property type="match status" value="1"/>
</dbReference>
<dbReference type="SUPFAM" id="SSF55856">
    <property type="entry name" value="Cytochrome b5-like heme/steroid binding domain"/>
    <property type="match status" value="1"/>
</dbReference>
<dbReference type="Proteomes" id="UP000016933">
    <property type="component" value="Unassembled WGS sequence"/>
</dbReference>
<dbReference type="Gene3D" id="2.40.30.10">
    <property type="entry name" value="Translation factors"/>
    <property type="match status" value="1"/>
</dbReference>
<dbReference type="GO" id="GO:0006790">
    <property type="term" value="P:sulfur compound metabolic process"/>
    <property type="evidence" value="ECO:0007669"/>
    <property type="project" value="TreeGrafter"/>
</dbReference>
<dbReference type="OrthoDB" id="432685at2759"/>
<feature type="domain" description="FAD-binding FR-type" evidence="18">
    <location>
        <begin position="826"/>
        <end position="969"/>
    </location>
</feature>
<dbReference type="GO" id="GO:0042128">
    <property type="term" value="P:nitrate assimilation"/>
    <property type="evidence" value="ECO:0007669"/>
    <property type="project" value="UniProtKB-KW"/>
</dbReference>
<dbReference type="GO" id="GO:0043546">
    <property type="term" value="F:molybdopterin cofactor binding"/>
    <property type="evidence" value="ECO:0007669"/>
    <property type="project" value="TreeGrafter"/>
</dbReference>
<comment type="catalytic activity">
    <reaction evidence="15">
        <text>nitrite + NADP(+) + H2O = nitrate + NADPH + H(+)</text>
        <dbReference type="Rhea" id="RHEA:19061"/>
        <dbReference type="ChEBI" id="CHEBI:15377"/>
        <dbReference type="ChEBI" id="CHEBI:15378"/>
        <dbReference type="ChEBI" id="CHEBI:16301"/>
        <dbReference type="ChEBI" id="CHEBI:17632"/>
        <dbReference type="ChEBI" id="CHEBI:57783"/>
        <dbReference type="ChEBI" id="CHEBI:58349"/>
        <dbReference type="EC" id="1.7.1.3"/>
    </reaction>
</comment>
<feature type="region of interest" description="Disordered" evidence="16">
    <location>
        <begin position="134"/>
        <end position="226"/>
    </location>
</feature>
<keyword evidence="14" id="KW-0534">Nitrate assimilation</keyword>
<dbReference type="InterPro" id="IPR017938">
    <property type="entry name" value="Riboflavin_synthase-like_b-brl"/>
</dbReference>
<dbReference type="Pfam" id="PF00173">
    <property type="entry name" value="Cyt-b5"/>
    <property type="match status" value="1"/>
</dbReference>
<feature type="compositionally biased region" description="Basic and acidic residues" evidence="16">
    <location>
        <begin position="889"/>
        <end position="899"/>
    </location>
</feature>
<dbReference type="InterPro" id="IPR008333">
    <property type="entry name" value="Cbr1-like_FAD-bd_dom"/>
</dbReference>
<dbReference type="GO" id="GO:0030151">
    <property type="term" value="F:molybdenum ion binding"/>
    <property type="evidence" value="ECO:0007669"/>
    <property type="project" value="InterPro"/>
</dbReference>
<protein>
    <recommendedName>
        <fullName evidence="8">Nitrate reductase [NADPH]</fullName>
        <ecNumber evidence="7">1.7.1.3</ecNumber>
    </recommendedName>
</protein>
<dbReference type="InterPro" id="IPR036400">
    <property type="entry name" value="Cyt_B5-like_heme/steroid_sf"/>
</dbReference>
<feature type="compositionally biased region" description="Basic and acidic residues" evidence="16">
    <location>
        <begin position="11"/>
        <end position="22"/>
    </location>
</feature>
<dbReference type="InterPro" id="IPR036374">
    <property type="entry name" value="OxRdtase_Mopterin-bd_sf"/>
</dbReference>
<name>N1PX19_DOTSN</name>
<keyword evidence="10" id="KW-0285">Flavoprotein</keyword>
<evidence type="ECO:0000256" key="14">
    <source>
        <dbReference type="ARBA" id="ARBA00023063"/>
    </source>
</evidence>
<feature type="compositionally biased region" description="Acidic residues" evidence="16">
    <location>
        <begin position="69"/>
        <end position="78"/>
    </location>
</feature>
<evidence type="ECO:0000313" key="20">
    <source>
        <dbReference type="Proteomes" id="UP000016933"/>
    </source>
</evidence>
<comment type="cofactor">
    <cofactor evidence="2">
        <name>heme</name>
        <dbReference type="ChEBI" id="CHEBI:30413"/>
    </cofactor>
</comment>
<dbReference type="SMART" id="SM01117">
    <property type="entry name" value="Cyt-b5"/>
    <property type="match status" value="1"/>
</dbReference>
<dbReference type="GO" id="GO:0008482">
    <property type="term" value="F:sulfite oxidase activity"/>
    <property type="evidence" value="ECO:0007669"/>
    <property type="project" value="TreeGrafter"/>
</dbReference>
<evidence type="ECO:0000256" key="11">
    <source>
        <dbReference type="ARBA" id="ARBA00022723"/>
    </source>
</evidence>
<dbReference type="SUPFAM" id="SSF63380">
    <property type="entry name" value="Riboflavin synthase domain-like"/>
    <property type="match status" value="1"/>
</dbReference>
<evidence type="ECO:0000256" key="13">
    <source>
        <dbReference type="ARBA" id="ARBA00023002"/>
    </source>
</evidence>
<feature type="compositionally biased region" description="Basic residues" evidence="16">
    <location>
        <begin position="32"/>
        <end position="42"/>
    </location>
</feature>
<dbReference type="eggNOG" id="KOG0534">
    <property type="taxonomic scope" value="Eukaryota"/>
</dbReference>
<evidence type="ECO:0000256" key="4">
    <source>
        <dbReference type="ARBA" id="ARBA00003838"/>
    </source>
</evidence>
<dbReference type="Gene3D" id="3.90.420.10">
    <property type="entry name" value="Oxidoreductase, molybdopterin-binding domain"/>
    <property type="match status" value="1"/>
</dbReference>
<reference evidence="19 20" key="2">
    <citation type="journal article" date="2012" name="PLoS Pathog.">
        <title>Diverse lifestyles and strategies of plant pathogenesis encoded in the genomes of eighteen Dothideomycetes fungi.</title>
        <authorList>
            <person name="Ohm R.A."/>
            <person name="Feau N."/>
            <person name="Henrissat B."/>
            <person name="Schoch C.L."/>
            <person name="Horwitz B.A."/>
            <person name="Barry K.W."/>
            <person name="Condon B.J."/>
            <person name="Copeland A.C."/>
            <person name="Dhillon B."/>
            <person name="Glaser F."/>
            <person name="Hesse C.N."/>
            <person name="Kosti I."/>
            <person name="LaButti K."/>
            <person name="Lindquist E.A."/>
            <person name="Lucas S."/>
            <person name="Salamov A.A."/>
            <person name="Bradshaw R.E."/>
            <person name="Ciuffetti L."/>
            <person name="Hamelin R.C."/>
            <person name="Kema G.H.J."/>
            <person name="Lawrence C."/>
            <person name="Scott J.A."/>
            <person name="Spatafora J.W."/>
            <person name="Turgeon B.G."/>
            <person name="de Wit P.J.G.M."/>
            <person name="Zhong S."/>
            <person name="Goodwin S.B."/>
            <person name="Grigoriev I.V."/>
        </authorList>
    </citation>
    <scope>NUCLEOTIDE SEQUENCE [LARGE SCALE GENOMIC DNA]</scope>
    <source>
        <strain evidence="20">NZE10 / CBS 128990</strain>
    </source>
</reference>
<evidence type="ECO:0000256" key="15">
    <source>
        <dbReference type="ARBA" id="ARBA00049155"/>
    </source>
</evidence>
<organism evidence="19 20">
    <name type="scientific">Dothistroma septosporum (strain NZE10 / CBS 128990)</name>
    <name type="common">Red band needle blight fungus</name>
    <name type="synonym">Mycosphaerella pini</name>
    <dbReference type="NCBI Taxonomy" id="675120"/>
    <lineage>
        <taxon>Eukaryota</taxon>
        <taxon>Fungi</taxon>
        <taxon>Dikarya</taxon>
        <taxon>Ascomycota</taxon>
        <taxon>Pezizomycotina</taxon>
        <taxon>Dothideomycetes</taxon>
        <taxon>Dothideomycetidae</taxon>
        <taxon>Mycosphaerellales</taxon>
        <taxon>Mycosphaerellaceae</taxon>
        <taxon>Dothistroma</taxon>
    </lineage>
</organism>
<dbReference type="GO" id="GO:0050464">
    <property type="term" value="F:nitrate reductase (NADPH) activity"/>
    <property type="evidence" value="ECO:0007669"/>
    <property type="project" value="UniProtKB-EC"/>
</dbReference>
<dbReference type="PROSITE" id="PS51384">
    <property type="entry name" value="FAD_FR"/>
    <property type="match status" value="1"/>
</dbReference>
<dbReference type="Gene3D" id="3.40.50.80">
    <property type="entry name" value="Nucleotide-binding domain of ferredoxin-NADP reductase (FNR) module"/>
    <property type="match status" value="1"/>
</dbReference>
<accession>N1PX19</accession>
<keyword evidence="20" id="KW-1185">Reference proteome</keyword>
<keyword evidence="13" id="KW-0560">Oxidoreductase</keyword>
<feature type="compositionally biased region" description="Basic and acidic residues" evidence="16">
    <location>
        <begin position="169"/>
        <end position="216"/>
    </location>
</feature>
<comment type="subunit">
    <text evidence="6">Homodimer.</text>
</comment>
<evidence type="ECO:0000256" key="10">
    <source>
        <dbReference type="ARBA" id="ARBA00022630"/>
    </source>
</evidence>
<evidence type="ECO:0000256" key="1">
    <source>
        <dbReference type="ARBA" id="ARBA00001924"/>
    </source>
</evidence>
<dbReference type="CDD" id="cd06183">
    <property type="entry name" value="cyt_b5_reduct_like"/>
    <property type="match status" value="1"/>
</dbReference>
<feature type="compositionally biased region" description="Basic and acidic residues" evidence="16">
    <location>
        <begin position="146"/>
        <end position="160"/>
    </location>
</feature>
<dbReference type="EC" id="1.7.1.3" evidence="7"/>
<dbReference type="GO" id="GO:0020037">
    <property type="term" value="F:heme binding"/>
    <property type="evidence" value="ECO:0007669"/>
    <property type="project" value="TreeGrafter"/>
</dbReference>
<dbReference type="InterPro" id="IPR001199">
    <property type="entry name" value="Cyt_B5-like_heme/steroid-bd"/>
</dbReference>
<dbReference type="Pfam" id="PF00174">
    <property type="entry name" value="Oxidored_molyb"/>
    <property type="match status" value="1"/>
</dbReference>
<dbReference type="Gene3D" id="2.60.40.650">
    <property type="match status" value="1"/>
</dbReference>
<evidence type="ECO:0000256" key="7">
    <source>
        <dbReference type="ARBA" id="ARBA00012673"/>
    </source>
</evidence>
<feature type="domain" description="Cytochrome b5 heme-binding" evidence="17">
    <location>
        <begin position="715"/>
        <end position="793"/>
    </location>
</feature>
<dbReference type="STRING" id="675120.N1PX19"/>
<sequence length="1113" mass="125934">MPHHIPWTVNVREHPGSSKDDISNEPDWSNAHQHRVGFRNRQGRMPGVTHQDDEAGDVPGLIRSSSSSEPDEEEEDFDEQAKKDYKRLEAKAKKGDLINFRDIITNEKDFHLRYPENRSLGWRFVLEATEDWVKNEEDWPANIQKRQKEEAAKKEKETHTSDGVAISGRSKESKEKPSHEESGQEENDWKRKDGENSKHNDAYAADDEHSDQSDKDGSDDEEQSEYQKLLDRYSPQEIALLRALQHEKDYRYKLTQNDGKRESPQTHNRSTISIDEQDQFSPDNWLPRSEDLIRLTGKHPMNAEADLTRLFEESQKCELITPNELHYIRNHGAVPRLLWEFHKLDVENGKLTLCMNDLRDNFEHINIAVALACDGNRRKELNMIRKSKGFNWGAGATGCAYWKGPLLRDVLEAAGVKAGKYTGEGKLRWVNFQGADDPSEGKYETCITLDYAMDPANDVILAMYMNDVPLPPDHGYPVRLLIPGYVGGRCVKWLSKIWITDYENQSHYHIWDNRVLPSFITEKDGEFANAMFAHPDTACNEQNLNSVIVKPAQGEKIPLTKARHGQTYRIEGYAYDGGGHEVQRVEVSLDGGETWLYCIRKFPEYPIRHGNKFWTWLHWYVDVSVVHMLSAKSIAVRAWSVFKNTQPERAIWNTMGMMNNCWYQVKPEIQQSKDEDVPHMFFRHPCEPGTGDGGWMKPSVENQIASAKQEAGAPQKQFTREEIEKHSTENDCWLVVDQKVYDCTSVLAWHPGGKAAILGHAGKVHAETSDEFASIHDGFAYQKLKECILGVVTEKAANFITANAEAAAKEKANSKNDDQDIVLQKHRWVPVELLERKALSEDTRSYIFGLPDDMKDLGLGTCQHIQLGFHLKDKMLIRSYTPTKPLLPDPKKASKHDPAAKPSKSTASSPSPSSDIQSMQDGHGTFELVIKTYFPTSSQPGGAMSNILDCMPIGEEIEIRGPTGEIVYNGNGSFTIEDKEMKFKKISLVLGGSGITPGYALIARALLGAGEDVEVRVVDANKSEKDILLREELDHFVKESKGRLKVTHVLSHPSEEWKGLKGHVNADIIKKSLFPPEEGSVTFLCGPPAMIQKAALPALREWGYKEDVNVFGF</sequence>
<dbReference type="PANTHER" id="PTHR19372">
    <property type="entry name" value="SULFITE REDUCTASE"/>
    <property type="match status" value="1"/>
</dbReference>
<dbReference type="InterPro" id="IPR014756">
    <property type="entry name" value="Ig_E-set"/>
</dbReference>
<evidence type="ECO:0000256" key="6">
    <source>
        <dbReference type="ARBA" id="ARBA00011738"/>
    </source>
</evidence>
<dbReference type="InterPro" id="IPR001433">
    <property type="entry name" value="OxRdtase_FAD/NAD-bd"/>
</dbReference>
<evidence type="ECO:0000256" key="16">
    <source>
        <dbReference type="SAM" id="MobiDB-lite"/>
    </source>
</evidence>
<dbReference type="Gene3D" id="3.10.120.10">
    <property type="entry name" value="Cytochrome b5-like heme/steroid binding domain"/>
    <property type="match status" value="1"/>
</dbReference>
<proteinExistence type="inferred from homology"/>
<evidence type="ECO:0000313" key="19">
    <source>
        <dbReference type="EMBL" id="EME48076.1"/>
    </source>
</evidence>
<evidence type="ECO:0000256" key="9">
    <source>
        <dbReference type="ARBA" id="ARBA00022505"/>
    </source>
</evidence>
<feature type="compositionally biased region" description="Low complexity" evidence="16">
    <location>
        <begin position="900"/>
        <end position="914"/>
    </location>
</feature>
<gene>
    <name evidence="19" type="ORF">DOTSEDRAFT_86414</name>
</gene>
<dbReference type="OMA" id="MNNCWYT"/>
<evidence type="ECO:0000256" key="8">
    <source>
        <dbReference type="ARBA" id="ARBA00015499"/>
    </source>
</evidence>
<keyword evidence="12" id="KW-0274">FAD</keyword>
<dbReference type="eggNOG" id="KOG0535">
    <property type="taxonomic scope" value="Eukaryota"/>
</dbReference>
<dbReference type="InterPro" id="IPR017927">
    <property type="entry name" value="FAD-bd_FR_type"/>
</dbReference>
<reference evidence="20" key="1">
    <citation type="journal article" date="2012" name="PLoS Genet.">
        <title>The genomes of the fungal plant pathogens Cladosporium fulvum and Dothistroma septosporum reveal adaptation to different hosts and lifestyles but also signatures of common ancestry.</title>
        <authorList>
            <person name="de Wit P.J.G.M."/>
            <person name="van der Burgt A."/>
            <person name="Oekmen B."/>
            <person name="Stergiopoulos I."/>
            <person name="Abd-Elsalam K.A."/>
            <person name="Aerts A.L."/>
            <person name="Bahkali A.H."/>
            <person name="Beenen H.G."/>
            <person name="Chettri P."/>
            <person name="Cox M.P."/>
            <person name="Datema E."/>
            <person name="de Vries R.P."/>
            <person name="Dhillon B."/>
            <person name="Ganley A.R."/>
            <person name="Griffiths S.A."/>
            <person name="Guo Y."/>
            <person name="Hamelin R.C."/>
            <person name="Henrissat B."/>
            <person name="Kabir M.S."/>
            <person name="Jashni M.K."/>
            <person name="Kema G."/>
            <person name="Klaubauf S."/>
            <person name="Lapidus A."/>
            <person name="Levasseur A."/>
            <person name="Lindquist E."/>
            <person name="Mehrabi R."/>
            <person name="Ohm R.A."/>
            <person name="Owen T.J."/>
            <person name="Salamov A."/>
            <person name="Schwelm A."/>
            <person name="Schijlen E."/>
            <person name="Sun H."/>
            <person name="van den Burg H.A."/>
            <person name="van Ham R.C.H.J."/>
            <person name="Zhang S."/>
            <person name="Goodwin S.B."/>
            <person name="Grigoriev I.V."/>
            <person name="Collemare J."/>
            <person name="Bradshaw R.E."/>
        </authorList>
    </citation>
    <scope>NUCLEOTIDE SEQUENCE [LARGE SCALE GENOMIC DNA]</scope>
    <source>
        <strain evidence="20">NZE10 / CBS 128990</strain>
    </source>
</reference>
<dbReference type="PRINTS" id="PR00407">
    <property type="entry name" value="EUMOPTERIN"/>
</dbReference>
<dbReference type="Pfam" id="PF03404">
    <property type="entry name" value="Mo-co_dimer"/>
    <property type="match status" value="1"/>
</dbReference>
<feature type="region of interest" description="Disordered" evidence="16">
    <location>
        <begin position="1"/>
        <end position="83"/>
    </location>
</feature>
<dbReference type="PRINTS" id="PR00406">
    <property type="entry name" value="CYTB5RDTASE"/>
</dbReference>
<feature type="region of interest" description="Disordered" evidence="16">
    <location>
        <begin position="882"/>
        <end position="920"/>
    </location>
</feature>
<comment type="function">
    <text evidence="4">Nitrate reductase is a key enzyme involved in the first step of nitrate assimilation in plants, fungi and bacteria.</text>
</comment>
<dbReference type="SUPFAM" id="SSF81296">
    <property type="entry name" value="E set domains"/>
    <property type="match status" value="1"/>
</dbReference>
<dbReference type="HOGENOM" id="CLU_003827_4_2_1"/>
<dbReference type="PROSITE" id="PS50255">
    <property type="entry name" value="CYTOCHROME_B5_2"/>
    <property type="match status" value="1"/>
</dbReference>
<comment type="similarity">
    <text evidence="5">Belongs to the nitrate reductase family.</text>
</comment>
<dbReference type="InterPro" id="IPR000572">
    <property type="entry name" value="OxRdtase_Mopterin-bd_dom"/>
</dbReference>
<dbReference type="eggNOG" id="KOG0537">
    <property type="taxonomic scope" value="Eukaryota"/>
</dbReference>
<evidence type="ECO:0000256" key="12">
    <source>
        <dbReference type="ARBA" id="ARBA00022827"/>
    </source>
</evidence>
<comment type="cofactor">
    <cofactor evidence="3">
        <name>FAD</name>
        <dbReference type="ChEBI" id="CHEBI:57692"/>
    </cofactor>
</comment>
<dbReference type="SUPFAM" id="SSF52343">
    <property type="entry name" value="Ferredoxin reductase-like, C-terminal NADP-linked domain"/>
    <property type="match status" value="1"/>
</dbReference>
<evidence type="ECO:0000256" key="3">
    <source>
        <dbReference type="ARBA" id="ARBA00001974"/>
    </source>
</evidence>
<evidence type="ECO:0000259" key="18">
    <source>
        <dbReference type="PROSITE" id="PS51384"/>
    </source>
</evidence>
<keyword evidence="9" id="KW-0500">Molybdenum</keyword>
<dbReference type="PANTHER" id="PTHR19372:SF7">
    <property type="entry name" value="SULFITE OXIDASE, MITOCHONDRIAL"/>
    <property type="match status" value="1"/>
</dbReference>
<evidence type="ECO:0000256" key="5">
    <source>
        <dbReference type="ARBA" id="ARBA00006253"/>
    </source>
</evidence>
<dbReference type="InterPro" id="IPR005066">
    <property type="entry name" value="MoCF_OxRdtse_dimer"/>
</dbReference>
<dbReference type="InterPro" id="IPR008335">
    <property type="entry name" value="Mopterin_OxRdtase_euk"/>
</dbReference>
<evidence type="ECO:0000259" key="17">
    <source>
        <dbReference type="PROSITE" id="PS50255"/>
    </source>
</evidence>